<dbReference type="HOGENOM" id="CLU_010871_1_0_1"/>
<reference evidence="1" key="3">
    <citation type="submission" date="2015-02" db="EMBL/GenBank/DDBJ databases">
        <title>Evolutionary Origins and Diversification of the Mycorrhizal Mutualists.</title>
        <authorList>
            <consortium name="DOE Joint Genome Institute"/>
            <consortium name="Mycorrhizal Genomics Consortium"/>
            <person name="Kohler A."/>
            <person name="Kuo A."/>
            <person name="Nagy L.G."/>
            <person name="Floudas D."/>
            <person name="Copeland A."/>
            <person name="Barry K.W."/>
            <person name="Cichocki N."/>
            <person name="Veneault-Fourrey C."/>
            <person name="LaButti K."/>
            <person name="Lindquist E.A."/>
            <person name="Lipzen A."/>
            <person name="Lundell T."/>
            <person name="Morin E."/>
            <person name="Murat C."/>
            <person name="Riley R."/>
            <person name="Ohm R."/>
            <person name="Sun H."/>
            <person name="Tunlid A."/>
            <person name="Henrissat B."/>
            <person name="Grigoriev I.V."/>
            <person name="Hibbett D.S."/>
            <person name="Martin F."/>
        </authorList>
    </citation>
    <scope>NUCLEOTIDE SEQUENCE</scope>
    <source>
        <strain evidence="1">MAFF 305830</strain>
    </source>
</reference>
<protein>
    <submittedName>
        <fullName evidence="1">Uncharacterized protein</fullName>
    </submittedName>
</protein>
<dbReference type="EMBL" id="KN824359">
    <property type="protein sequence ID" value="KIM22310.1"/>
    <property type="molecule type" value="Genomic_DNA"/>
</dbReference>
<keyword evidence="3" id="KW-1185">Reference proteome</keyword>
<evidence type="ECO:0000313" key="2">
    <source>
        <dbReference type="EMBL" id="KIM22310.1"/>
    </source>
</evidence>
<evidence type="ECO:0000313" key="1">
    <source>
        <dbReference type="EMBL" id="KIM20066.1"/>
    </source>
</evidence>
<dbReference type="EMBL" id="KN824482">
    <property type="protein sequence ID" value="KIM20066.1"/>
    <property type="molecule type" value="Genomic_DNA"/>
</dbReference>
<name>A0A0C3AL99_SERVB</name>
<sequence length="498" mass="56356">MERVVHLLIKGEAKASPPSLALLRRGFESLLVGEHNNVATVPCISMPLQYRDGLRTHVALRPLHYSFTLLLARDLYTLSSTERIRRVKEIITMLWVTPVFHGLLDEEKVVRTYGVEGFFDANKEIMMTWIKNSATIPYIREILYHLATVQAEVPTIGSLWRVPTPHGNNNPRLFEVFKEFQDLINGGVTAVQHLTLIHLICHDLELGPPEIFESGFTREHYHELDGYLRDPCLRVIAQTITGSDIEPLPTSFIGPDSTKDSWARIATHLMAYYEGTNSPSILRTQASMWSLISDQTAICERALKEPALLAHLRRTFTYPISCSQHLDYEGHLLLHVLSLPPSELAIDLQRLTSVPMKGCQMEPLFIILLYICAGYDELPMEQPLGNIDRECLEQIWDLSKATMSSQLSVLSVLSDISTTRWVYPEHVAALSICVTKALELSYDPRIETIVQPLASRIERIKDQMLSGRRRSEAERDAAETEANKAIEKLTTYMAVNGD</sequence>
<evidence type="ECO:0000313" key="3">
    <source>
        <dbReference type="Proteomes" id="UP000054097"/>
    </source>
</evidence>
<dbReference type="AlphaFoldDB" id="A0A0C3AL99"/>
<gene>
    <name evidence="2" type="ORF">M408DRAFT_332992</name>
    <name evidence="1" type="ORF">M408DRAFT_334154</name>
</gene>
<reference evidence="1 3" key="1">
    <citation type="submission" date="2014-04" db="EMBL/GenBank/DDBJ databases">
        <authorList>
            <consortium name="DOE Joint Genome Institute"/>
            <person name="Kuo A."/>
            <person name="Zuccaro A."/>
            <person name="Kohler A."/>
            <person name="Nagy L.G."/>
            <person name="Floudas D."/>
            <person name="Copeland A."/>
            <person name="Barry K.W."/>
            <person name="Cichocki N."/>
            <person name="Veneault-Fourrey C."/>
            <person name="LaButti K."/>
            <person name="Lindquist E.A."/>
            <person name="Lipzen A."/>
            <person name="Lundell T."/>
            <person name="Morin E."/>
            <person name="Murat C."/>
            <person name="Sun H."/>
            <person name="Tunlid A."/>
            <person name="Henrissat B."/>
            <person name="Grigoriev I.V."/>
            <person name="Hibbett D.S."/>
            <person name="Martin F."/>
            <person name="Nordberg H.P."/>
            <person name="Cantor M.N."/>
            <person name="Hua S.X."/>
        </authorList>
    </citation>
    <scope>NUCLEOTIDE SEQUENCE [LARGE SCALE GENOMIC DNA]</scope>
    <source>
        <strain evidence="1 3">MAFF 305830</strain>
    </source>
</reference>
<proteinExistence type="predicted"/>
<organism evidence="1 3">
    <name type="scientific">Serendipita vermifera MAFF 305830</name>
    <dbReference type="NCBI Taxonomy" id="933852"/>
    <lineage>
        <taxon>Eukaryota</taxon>
        <taxon>Fungi</taxon>
        <taxon>Dikarya</taxon>
        <taxon>Basidiomycota</taxon>
        <taxon>Agaricomycotina</taxon>
        <taxon>Agaricomycetes</taxon>
        <taxon>Sebacinales</taxon>
        <taxon>Serendipitaceae</taxon>
        <taxon>Serendipita</taxon>
    </lineage>
</organism>
<accession>A0A0C3AL99</accession>
<dbReference type="Proteomes" id="UP000054097">
    <property type="component" value="Unassembled WGS sequence"/>
</dbReference>
<reference evidence="3" key="2">
    <citation type="submission" date="2015-01" db="EMBL/GenBank/DDBJ databases">
        <title>Evolutionary Origins and Diversification of the Mycorrhizal Mutualists.</title>
        <authorList>
            <consortium name="DOE Joint Genome Institute"/>
            <consortium name="Mycorrhizal Genomics Consortium"/>
            <person name="Kohler A."/>
            <person name="Kuo A."/>
            <person name="Nagy L.G."/>
            <person name="Floudas D."/>
            <person name="Copeland A."/>
            <person name="Barry K.W."/>
            <person name="Cichocki N."/>
            <person name="Veneault-Fourrey C."/>
            <person name="LaButti K."/>
            <person name="Lindquist E.A."/>
            <person name="Lipzen A."/>
            <person name="Lundell T."/>
            <person name="Morin E."/>
            <person name="Murat C."/>
            <person name="Riley R."/>
            <person name="Ohm R."/>
            <person name="Sun H."/>
            <person name="Tunlid A."/>
            <person name="Henrissat B."/>
            <person name="Grigoriev I.V."/>
            <person name="Hibbett D.S."/>
            <person name="Martin F."/>
        </authorList>
    </citation>
    <scope>NUCLEOTIDE SEQUENCE [LARGE SCALE GENOMIC DNA]</scope>
    <source>
        <strain evidence="2 3">MAFF 305830</strain>
    </source>
</reference>